<dbReference type="Pfam" id="PF18701">
    <property type="entry name" value="DUF5641"/>
    <property type="match status" value="1"/>
</dbReference>
<keyword evidence="3" id="KW-1185">Reference proteome</keyword>
<dbReference type="PANTHER" id="PTHR47331:SF1">
    <property type="entry name" value="GAG-LIKE PROTEIN"/>
    <property type="match status" value="1"/>
</dbReference>
<accession>A0A8X6SP64</accession>
<sequence>MEGLPYCNLYRSKFGDKKFGDQKWVLLGFNQGSCVKDNIVTTLSMHSMNIPVNKLWELEVLGISSPTEIEKQKAELSLNDFNNRMKILPDGRYEVELPWKYDSLKLPSNKELVWKRHEGMINKYGCGKFFMDYQKEFQDWEKLNIIERVPDLELNKECHYLAHRPVIKLDSQTTKIRPVFDASASEKGKPSLNECLLKGTNLIELIPDILDRFRMYPIGISADIEKAFLMLSVAPKDRDFLRFFPPCSEERIVYWHCRVVFGVSSSPFLLNASIMQLLENCQPQHEEVAQKLKSSFYVDISVSGVFNTDEQGRFIEHAKLIMLNGCFNLRGFESNVTGKNVDRSSSDTSVLGVIWNLETDTLKCCTDMDTLTCETKITKRLILAIVQKIFDPFGLLTPATLLPKLLIQHFWKMKIAWDSELSPNDANVFLKWFRDLYVLKNVTLSRCMIINSTSELHVFVDASKEAYAACVFVRSMFKSDVKVTLVRAKARVAPLKPLSIPHLELMACCIGSRLANSIVNALNLPNLRITFWSDSTTALWWIKEKGSWSVFVENRVKEIRQLTRGHLWKHVPGNLNIADLLSRGCSPQQMLIFRWWEGPLWLRESPEYWPLGETPGDSEEVELERKKLKVVNIDLSRDAPHWHLSVLKYDELYTVLCDCESIINCRPSTYVSENPEELLPLTPSIFISNKNSNIEDIEELNSNSLNKRIKYRSKLLKDLRQRFRNEYLSQLIQKRNEKESRDPQIGEVVLVGDDNKKRLFWALAKIIALIPGRDGKIRAVRLKIQHGKFLRPI</sequence>
<dbReference type="Pfam" id="PF05380">
    <property type="entry name" value="Peptidase_A17"/>
    <property type="match status" value="1"/>
</dbReference>
<organism evidence="2 3">
    <name type="scientific">Trichonephila clavipes</name>
    <name type="common">Golden silk orbweaver</name>
    <name type="synonym">Nephila clavipes</name>
    <dbReference type="NCBI Taxonomy" id="2585209"/>
    <lineage>
        <taxon>Eukaryota</taxon>
        <taxon>Metazoa</taxon>
        <taxon>Ecdysozoa</taxon>
        <taxon>Arthropoda</taxon>
        <taxon>Chelicerata</taxon>
        <taxon>Arachnida</taxon>
        <taxon>Araneae</taxon>
        <taxon>Araneomorphae</taxon>
        <taxon>Entelegynae</taxon>
        <taxon>Araneoidea</taxon>
        <taxon>Nephilidae</taxon>
        <taxon>Trichonephila</taxon>
    </lineage>
</organism>
<dbReference type="SUPFAM" id="SSF56672">
    <property type="entry name" value="DNA/RNA polymerases"/>
    <property type="match status" value="1"/>
</dbReference>
<protein>
    <submittedName>
        <fullName evidence="2">Integrase catalytic domain-containing protein</fullName>
    </submittedName>
</protein>
<evidence type="ECO:0000313" key="2">
    <source>
        <dbReference type="EMBL" id="GFY15043.1"/>
    </source>
</evidence>
<dbReference type="CDD" id="cd06222">
    <property type="entry name" value="RNase_H_like"/>
    <property type="match status" value="1"/>
</dbReference>
<dbReference type="Proteomes" id="UP000887159">
    <property type="component" value="Unassembled WGS sequence"/>
</dbReference>
<dbReference type="PANTHER" id="PTHR47331">
    <property type="entry name" value="PHD-TYPE DOMAIN-CONTAINING PROTEIN"/>
    <property type="match status" value="1"/>
</dbReference>
<feature type="domain" description="DUF5641" evidence="1">
    <location>
        <begin position="709"/>
        <end position="793"/>
    </location>
</feature>
<name>A0A8X6SP64_TRICX</name>
<evidence type="ECO:0000259" key="1">
    <source>
        <dbReference type="Pfam" id="PF18701"/>
    </source>
</evidence>
<reference evidence="2" key="1">
    <citation type="submission" date="2020-08" db="EMBL/GenBank/DDBJ databases">
        <title>Multicomponent nature underlies the extraordinary mechanical properties of spider dragline silk.</title>
        <authorList>
            <person name="Kono N."/>
            <person name="Nakamura H."/>
            <person name="Mori M."/>
            <person name="Yoshida Y."/>
            <person name="Ohtoshi R."/>
            <person name="Malay A.D."/>
            <person name="Moran D.A.P."/>
            <person name="Tomita M."/>
            <person name="Numata K."/>
            <person name="Arakawa K."/>
        </authorList>
    </citation>
    <scope>NUCLEOTIDE SEQUENCE</scope>
</reference>
<dbReference type="InterPro" id="IPR040676">
    <property type="entry name" value="DUF5641"/>
</dbReference>
<comment type="caution">
    <text evidence="2">The sequence shown here is derived from an EMBL/GenBank/DDBJ whole genome shotgun (WGS) entry which is preliminary data.</text>
</comment>
<evidence type="ECO:0000313" key="3">
    <source>
        <dbReference type="Proteomes" id="UP000887159"/>
    </source>
</evidence>
<proteinExistence type="predicted"/>
<dbReference type="GO" id="GO:0071897">
    <property type="term" value="P:DNA biosynthetic process"/>
    <property type="evidence" value="ECO:0007669"/>
    <property type="project" value="UniProtKB-ARBA"/>
</dbReference>
<gene>
    <name evidence="2" type="primary">AVEN_110592_1</name>
    <name evidence="2" type="ORF">TNCV_4492961</name>
</gene>
<dbReference type="InterPro" id="IPR043502">
    <property type="entry name" value="DNA/RNA_pol_sf"/>
</dbReference>
<dbReference type="EMBL" id="BMAU01021333">
    <property type="protein sequence ID" value="GFY15043.1"/>
    <property type="molecule type" value="Genomic_DNA"/>
</dbReference>
<dbReference type="InterPro" id="IPR008042">
    <property type="entry name" value="Retrotrans_Pao"/>
</dbReference>
<dbReference type="InterPro" id="IPR044730">
    <property type="entry name" value="RNase_H-like_dom_plant"/>
</dbReference>
<dbReference type="AlphaFoldDB" id="A0A8X6SP64"/>